<comment type="caution">
    <text evidence="2">The sequence shown here is derived from an EMBL/GenBank/DDBJ whole genome shotgun (WGS) entry which is preliminary data.</text>
</comment>
<keyword evidence="3" id="KW-1185">Reference proteome</keyword>
<proteinExistence type="predicted"/>
<evidence type="ECO:0000313" key="3">
    <source>
        <dbReference type="Proteomes" id="UP000789739"/>
    </source>
</evidence>
<gene>
    <name evidence="2" type="ORF">PBRASI_LOCUS3129</name>
</gene>
<evidence type="ECO:0000256" key="1">
    <source>
        <dbReference type="SAM" id="SignalP"/>
    </source>
</evidence>
<dbReference type="EMBL" id="CAJVPI010000272">
    <property type="protein sequence ID" value="CAG8511357.1"/>
    <property type="molecule type" value="Genomic_DNA"/>
</dbReference>
<evidence type="ECO:0000313" key="2">
    <source>
        <dbReference type="EMBL" id="CAG8511357.1"/>
    </source>
</evidence>
<feature type="chain" id="PRO_5040177133" evidence="1">
    <location>
        <begin position="24"/>
        <end position="156"/>
    </location>
</feature>
<organism evidence="2 3">
    <name type="scientific">Paraglomus brasilianum</name>
    <dbReference type="NCBI Taxonomy" id="144538"/>
    <lineage>
        <taxon>Eukaryota</taxon>
        <taxon>Fungi</taxon>
        <taxon>Fungi incertae sedis</taxon>
        <taxon>Mucoromycota</taxon>
        <taxon>Glomeromycotina</taxon>
        <taxon>Glomeromycetes</taxon>
        <taxon>Paraglomerales</taxon>
        <taxon>Paraglomeraceae</taxon>
        <taxon>Paraglomus</taxon>
    </lineage>
</organism>
<name>A0A9N8ZWX9_9GLOM</name>
<dbReference type="OrthoDB" id="2470707at2759"/>
<keyword evidence="1" id="KW-0732">Signal</keyword>
<dbReference type="AlphaFoldDB" id="A0A9N8ZWX9"/>
<protein>
    <submittedName>
        <fullName evidence="2">5800_t:CDS:1</fullName>
    </submittedName>
</protein>
<accession>A0A9N8ZWX9</accession>
<reference evidence="2" key="1">
    <citation type="submission" date="2021-06" db="EMBL/GenBank/DDBJ databases">
        <authorList>
            <person name="Kallberg Y."/>
            <person name="Tangrot J."/>
            <person name="Rosling A."/>
        </authorList>
    </citation>
    <scope>NUCLEOTIDE SEQUENCE</scope>
    <source>
        <strain evidence="2">BR232B</strain>
    </source>
</reference>
<feature type="signal peptide" evidence="1">
    <location>
        <begin position="1"/>
        <end position="23"/>
    </location>
</feature>
<dbReference type="Proteomes" id="UP000789739">
    <property type="component" value="Unassembled WGS sequence"/>
</dbReference>
<sequence length="156" mass="19292">MTAYTQLLLVAFIALFFIQFNEALPASDSALEERWKDPYYYCCYYYYNDKSDKRGLERRWENKCDEYKPDKRGLAERNDELVKRWGKPSYYCCYYYYDEDSKKRGLEARSLEQRWDDNCKVNKPDKRSEKRWDECKPEKRGLEKRWDPYCCCYEYE</sequence>